<reference evidence="2" key="1">
    <citation type="journal article" date="2016" name="Int. J. Syst. Evol. Microbiol.">
        <title>Pseudoxanthomonas helianthi sp. nov., isolated from roots of Jerusalem artichoke (Helianthus tuberosus).</title>
        <authorList>
            <person name="Kittiwongwattana C."/>
            <person name="Thawai C."/>
        </authorList>
    </citation>
    <scope>NUCLEOTIDE SEQUENCE</scope>
    <source>
        <strain evidence="2">110414</strain>
    </source>
</reference>
<dbReference type="InterPro" id="IPR035242">
    <property type="entry name" value="DUF5329"/>
</dbReference>
<name>A0A940X614_9GAMM</name>
<dbReference type="AlphaFoldDB" id="A0A940X614"/>
<evidence type="ECO:0000256" key="1">
    <source>
        <dbReference type="SAM" id="SignalP"/>
    </source>
</evidence>
<feature type="signal peptide" evidence="1">
    <location>
        <begin position="1"/>
        <end position="21"/>
    </location>
</feature>
<proteinExistence type="predicted"/>
<dbReference type="Pfam" id="PF17263">
    <property type="entry name" value="DUF5329"/>
    <property type="match status" value="1"/>
</dbReference>
<dbReference type="EMBL" id="JAGKTC010000002">
    <property type="protein sequence ID" value="MBP3985039.1"/>
    <property type="molecule type" value="Genomic_DNA"/>
</dbReference>
<organism evidence="2 3">
    <name type="scientific">Pseudoxanthomonas helianthi</name>
    <dbReference type="NCBI Taxonomy" id="1453541"/>
    <lineage>
        <taxon>Bacteria</taxon>
        <taxon>Pseudomonadati</taxon>
        <taxon>Pseudomonadota</taxon>
        <taxon>Gammaproteobacteria</taxon>
        <taxon>Lysobacterales</taxon>
        <taxon>Lysobacteraceae</taxon>
        <taxon>Pseudoxanthomonas</taxon>
    </lineage>
</organism>
<dbReference type="Proteomes" id="UP000673447">
    <property type="component" value="Unassembled WGS sequence"/>
</dbReference>
<evidence type="ECO:0000313" key="2">
    <source>
        <dbReference type="EMBL" id="MBP3985039.1"/>
    </source>
</evidence>
<keyword evidence="3" id="KW-1185">Reference proteome</keyword>
<sequence length="126" mass="13884">MRLRFSTAAIALLLASAPAFAAPSAKARQEIAGLMQALGASHCEFNRNGSWYDATQARAHLQRKCDYLLKKDLVDSAEQFIDRAASRSSFSGKAYRVRCPGRPEQDAAGWFRDQLQRLRGSAKPAP</sequence>
<evidence type="ECO:0000313" key="3">
    <source>
        <dbReference type="Proteomes" id="UP000673447"/>
    </source>
</evidence>
<reference evidence="2" key="2">
    <citation type="submission" date="2021-03" db="EMBL/GenBank/DDBJ databases">
        <authorList>
            <person name="Cao W."/>
        </authorList>
    </citation>
    <scope>NUCLEOTIDE SEQUENCE</scope>
    <source>
        <strain evidence="2">110414</strain>
    </source>
</reference>
<keyword evidence="1" id="KW-0732">Signal</keyword>
<dbReference type="RefSeq" id="WP_210536876.1">
    <property type="nucleotide sequence ID" value="NZ_JAGKTC010000002.1"/>
</dbReference>
<gene>
    <name evidence="2" type="ORF">J5837_11540</name>
</gene>
<feature type="chain" id="PRO_5037322325" evidence="1">
    <location>
        <begin position="22"/>
        <end position="126"/>
    </location>
</feature>
<accession>A0A940X614</accession>
<comment type="caution">
    <text evidence="2">The sequence shown here is derived from an EMBL/GenBank/DDBJ whole genome shotgun (WGS) entry which is preliminary data.</text>
</comment>
<protein>
    <submittedName>
        <fullName evidence="2">DUF5329 domain-containing protein</fullName>
    </submittedName>
</protein>